<sequence length="270" mass="29175">MIDLHSHILSNLDDGAQDVAMSVEMARMAVADGVTDMACTPHIVPGKYPNSSATILPAMHALQALLEAQNIPLKLHVGADVHIAPDLIERLLNGSVPTLNGSRYFLLEPPHEILPPKLEDFVTRLLQAGFVPIITHPERLLWAARHYEIIRRLADIGCPMQVTAGSVLGAFGAAATELAQRMLKENMVSFFASDGHGTTWRKPLLSEAYAAVAGRFGSEQAEQMFVHRPAAILANGEPGYLMAPGSTVRHTPATGSGFVRRFVHRVLGNG</sequence>
<evidence type="ECO:0000256" key="4">
    <source>
        <dbReference type="ARBA" id="ARBA00051722"/>
    </source>
</evidence>
<comment type="catalytic activity">
    <reaction evidence="4">
        <text>O-phospho-L-tyrosyl-[protein] + H2O = L-tyrosyl-[protein] + phosphate</text>
        <dbReference type="Rhea" id="RHEA:10684"/>
        <dbReference type="Rhea" id="RHEA-COMP:10136"/>
        <dbReference type="Rhea" id="RHEA-COMP:20101"/>
        <dbReference type="ChEBI" id="CHEBI:15377"/>
        <dbReference type="ChEBI" id="CHEBI:43474"/>
        <dbReference type="ChEBI" id="CHEBI:46858"/>
        <dbReference type="ChEBI" id="CHEBI:61978"/>
        <dbReference type="EC" id="3.1.3.48"/>
    </reaction>
</comment>
<accession>A0ABV7KHX1</accession>
<protein>
    <recommendedName>
        <fullName evidence="2">protein-tyrosine-phosphatase</fullName>
        <ecNumber evidence="2">3.1.3.48</ecNumber>
    </recommendedName>
</protein>
<keyword evidence="3" id="KW-0378">Hydrolase</keyword>
<dbReference type="EC" id="3.1.3.48" evidence="2"/>
<dbReference type="SUPFAM" id="SSF89550">
    <property type="entry name" value="PHP domain-like"/>
    <property type="match status" value="1"/>
</dbReference>
<organism evidence="5 6">
    <name type="scientific">Aquamicrobium soli</name>
    <dbReference type="NCBI Taxonomy" id="1811518"/>
    <lineage>
        <taxon>Bacteria</taxon>
        <taxon>Pseudomonadati</taxon>
        <taxon>Pseudomonadota</taxon>
        <taxon>Alphaproteobacteria</taxon>
        <taxon>Hyphomicrobiales</taxon>
        <taxon>Phyllobacteriaceae</taxon>
        <taxon>Aquamicrobium</taxon>
    </lineage>
</organism>
<comment type="caution">
    <text evidence="5">The sequence shown here is derived from an EMBL/GenBank/DDBJ whole genome shotgun (WGS) entry which is preliminary data.</text>
</comment>
<evidence type="ECO:0000256" key="1">
    <source>
        <dbReference type="ARBA" id="ARBA00005750"/>
    </source>
</evidence>
<name>A0ABV7KHX1_9HYPH</name>
<gene>
    <name evidence="5" type="ORF">ACFOHJ_21790</name>
</gene>
<dbReference type="Gene3D" id="3.20.20.140">
    <property type="entry name" value="Metal-dependent hydrolases"/>
    <property type="match status" value="1"/>
</dbReference>
<proteinExistence type="inferred from homology"/>
<dbReference type="Pfam" id="PF19567">
    <property type="entry name" value="CpsB_CapC"/>
    <property type="match status" value="1"/>
</dbReference>
<keyword evidence="6" id="KW-1185">Reference proteome</keyword>
<evidence type="ECO:0000256" key="2">
    <source>
        <dbReference type="ARBA" id="ARBA00013064"/>
    </source>
</evidence>
<comment type="similarity">
    <text evidence="1">Belongs to the metallo-dependent hydrolases superfamily. CpsB/CapC family.</text>
</comment>
<evidence type="ECO:0000256" key="3">
    <source>
        <dbReference type="ARBA" id="ARBA00022801"/>
    </source>
</evidence>
<evidence type="ECO:0000313" key="5">
    <source>
        <dbReference type="EMBL" id="MFC3208862.1"/>
    </source>
</evidence>
<dbReference type="PANTHER" id="PTHR39181:SF1">
    <property type="entry name" value="TYROSINE-PROTEIN PHOSPHATASE YWQE"/>
    <property type="match status" value="1"/>
</dbReference>
<dbReference type="PANTHER" id="PTHR39181">
    <property type="entry name" value="TYROSINE-PROTEIN PHOSPHATASE YWQE"/>
    <property type="match status" value="1"/>
</dbReference>
<dbReference type="RefSeq" id="WP_378224753.1">
    <property type="nucleotide sequence ID" value="NZ_JBHRTK010000029.1"/>
</dbReference>
<dbReference type="InterPro" id="IPR016667">
    <property type="entry name" value="Caps_polysacc_synth_CpsB/CapC"/>
</dbReference>
<dbReference type="EMBL" id="JBHRTK010000029">
    <property type="protein sequence ID" value="MFC3208862.1"/>
    <property type="molecule type" value="Genomic_DNA"/>
</dbReference>
<dbReference type="InterPro" id="IPR016195">
    <property type="entry name" value="Pol/histidinol_Pase-like"/>
</dbReference>
<dbReference type="PIRSF" id="PIRSF016557">
    <property type="entry name" value="Caps_synth_CpsB"/>
    <property type="match status" value="1"/>
</dbReference>
<dbReference type="Proteomes" id="UP001595583">
    <property type="component" value="Unassembled WGS sequence"/>
</dbReference>
<reference evidence="6" key="1">
    <citation type="journal article" date="2019" name="Int. J. Syst. Evol. Microbiol.">
        <title>The Global Catalogue of Microorganisms (GCM) 10K type strain sequencing project: providing services to taxonomists for standard genome sequencing and annotation.</title>
        <authorList>
            <consortium name="The Broad Institute Genomics Platform"/>
            <consortium name="The Broad Institute Genome Sequencing Center for Infectious Disease"/>
            <person name="Wu L."/>
            <person name="Ma J."/>
        </authorList>
    </citation>
    <scope>NUCLEOTIDE SEQUENCE [LARGE SCALE GENOMIC DNA]</scope>
    <source>
        <strain evidence="6">KCTC 52165</strain>
    </source>
</reference>
<evidence type="ECO:0000313" key="6">
    <source>
        <dbReference type="Proteomes" id="UP001595583"/>
    </source>
</evidence>